<dbReference type="Proteomes" id="UP000435649">
    <property type="component" value="Unassembled WGS sequence"/>
</dbReference>
<dbReference type="SUPFAM" id="SSF88659">
    <property type="entry name" value="Sigma3 and sigma4 domains of RNA polymerase sigma factors"/>
    <property type="match status" value="1"/>
</dbReference>
<gene>
    <name evidence="1" type="ORF">FYJ85_21330</name>
</gene>
<name>A0A844G9F3_9BACT</name>
<evidence type="ECO:0000313" key="2">
    <source>
        <dbReference type="Proteomes" id="UP000435649"/>
    </source>
</evidence>
<dbReference type="EMBL" id="VUNS01000042">
    <property type="protein sequence ID" value="MST99574.1"/>
    <property type="molecule type" value="Genomic_DNA"/>
</dbReference>
<sequence>MNSYDSLYAPKAESGWQTWIDLASRMRSDALSPADWEHFYPKYRSLIIMYGRKQKLNRDQIRELIDLVYDTIRSKDKISCYDPSRGRFRDYLGGIIKRCVREIQRKAQAQKRNFIVTMEELPESPSEHEEESEWLELWQKYLFSLALEELKQQVSGRHFQIFQLCKLQGRDASFVADFLQESTSNVYAVCSRCTKALRRLVMQLQEELSPDEISDEMLLNHAYSGMKELRAIELEV</sequence>
<evidence type="ECO:0000313" key="1">
    <source>
        <dbReference type="EMBL" id="MST99574.1"/>
    </source>
</evidence>
<organism evidence="1 2">
    <name type="scientific">Victivallis lenta</name>
    <dbReference type="NCBI Taxonomy" id="2606640"/>
    <lineage>
        <taxon>Bacteria</taxon>
        <taxon>Pseudomonadati</taxon>
        <taxon>Lentisphaerota</taxon>
        <taxon>Lentisphaeria</taxon>
        <taxon>Victivallales</taxon>
        <taxon>Victivallaceae</taxon>
        <taxon>Victivallis</taxon>
    </lineage>
</organism>
<dbReference type="AlphaFoldDB" id="A0A844G9F3"/>
<dbReference type="RefSeq" id="WP_154420747.1">
    <property type="nucleotide sequence ID" value="NZ_VUNS01000042.1"/>
</dbReference>
<keyword evidence="2" id="KW-1185">Reference proteome</keyword>
<accession>A0A844G9F3</accession>
<dbReference type="InterPro" id="IPR013324">
    <property type="entry name" value="RNA_pol_sigma_r3/r4-like"/>
</dbReference>
<proteinExistence type="predicted"/>
<protein>
    <submittedName>
        <fullName evidence="1">Sigma-70 family RNA polymerase sigma factor</fullName>
    </submittedName>
</protein>
<reference evidence="1 2" key="1">
    <citation type="submission" date="2019-08" db="EMBL/GenBank/DDBJ databases">
        <title>In-depth cultivation of the pig gut microbiome towards novel bacterial diversity and tailored functional studies.</title>
        <authorList>
            <person name="Wylensek D."/>
            <person name="Hitch T.C.A."/>
            <person name="Clavel T."/>
        </authorList>
    </citation>
    <scope>NUCLEOTIDE SEQUENCE [LARGE SCALE GENOMIC DNA]</scope>
    <source>
        <strain evidence="1 2">BBE-744-WT-12</strain>
    </source>
</reference>
<comment type="caution">
    <text evidence="1">The sequence shown here is derived from an EMBL/GenBank/DDBJ whole genome shotgun (WGS) entry which is preliminary data.</text>
</comment>